<organism evidence="5">
    <name type="scientific">Polytomella parva</name>
    <dbReference type="NCBI Taxonomy" id="51329"/>
    <lineage>
        <taxon>Eukaryota</taxon>
        <taxon>Viridiplantae</taxon>
        <taxon>Chlorophyta</taxon>
        <taxon>core chlorophytes</taxon>
        <taxon>Chlorophyceae</taxon>
        <taxon>CS clade</taxon>
        <taxon>Chlamydomonadales</taxon>
        <taxon>Chlamydomonadaceae</taxon>
        <taxon>Polytomella</taxon>
    </lineage>
</organism>
<dbReference type="Gene3D" id="3.90.79.10">
    <property type="entry name" value="Nucleoside Triphosphate Pyrophosphohydrolase"/>
    <property type="match status" value="1"/>
</dbReference>
<dbReference type="EMBL" id="HBFM01034498">
    <property type="protein sequence ID" value="CAD8793591.1"/>
    <property type="molecule type" value="Transcribed_RNA"/>
</dbReference>
<protein>
    <recommendedName>
        <fullName evidence="6">Nudix hydrolase domain-containing protein</fullName>
    </recommendedName>
</protein>
<dbReference type="SUPFAM" id="SSF55811">
    <property type="entry name" value="Nudix"/>
    <property type="match status" value="1"/>
</dbReference>
<dbReference type="PANTHER" id="PTHR13622:SF8">
    <property type="entry name" value="THIAMIN PYROPHOSPHOKINASE 1"/>
    <property type="match status" value="1"/>
</dbReference>
<evidence type="ECO:0000256" key="2">
    <source>
        <dbReference type="SAM" id="MobiDB-lite"/>
    </source>
</evidence>
<evidence type="ECO:0000313" key="5">
    <source>
        <dbReference type="EMBL" id="CAD8793591.1"/>
    </source>
</evidence>
<dbReference type="Pfam" id="PF00293">
    <property type="entry name" value="NUDIX"/>
    <property type="match status" value="1"/>
</dbReference>
<comment type="function">
    <text evidence="1">Probably mediates the hydrolysis of some nucleoside diphosphate derivatives.</text>
</comment>
<gene>
    <name evidence="5" type="ORF">PPAR00522_LOCUS22463</name>
</gene>
<proteinExistence type="predicted"/>
<dbReference type="InterPro" id="IPR000086">
    <property type="entry name" value="NUDIX_hydrolase_dom"/>
</dbReference>
<dbReference type="CDD" id="cd03676">
    <property type="entry name" value="NUDIX_Tnr3_like"/>
    <property type="match status" value="1"/>
</dbReference>
<dbReference type="InterPro" id="IPR031804">
    <property type="entry name" value="DUF4743"/>
</dbReference>
<dbReference type="AlphaFoldDB" id="A0A7S0VQX4"/>
<feature type="domain" description="Nudix hydrolase" evidence="3">
    <location>
        <begin position="245"/>
        <end position="353"/>
    </location>
</feature>
<reference evidence="5" key="1">
    <citation type="submission" date="2021-01" db="EMBL/GenBank/DDBJ databases">
        <authorList>
            <person name="Corre E."/>
            <person name="Pelletier E."/>
            <person name="Niang G."/>
            <person name="Scheremetjew M."/>
            <person name="Finn R."/>
            <person name="Kale V."/>
            <person name="Holt S."/>
            <person name="Cochrane G."/>
            <person name="Meng A."/>
            <person name="Brown T."/>
            <person name="Cohen L."/>
        </authorList>
    </citation>
    <scope>NUCLEOTIDE SEQUENCE</scope>
    <source>
        <strain evidence="5">SAG 63-3</strain>
    </source>
</reference>
<dbReference type="FunFam" id="3.90.79.10:FF:000019">
    <property type="entry name" value="Thiamin pyrophosphokinase, putative"/>
    <property type="match status" value="1"/>
</dbReference>
<dbReference type="InterPro" id="IPR015797">
    <property type="entry name" value="NUDIX_hydrolase-like_dom_sf"/>
</dbReference>
<dbReference type="Pfam" id="PF15916">
    <property type="entry name" value="DUF4743"/>
    <property type="match status" value="1"/>
</dbReference>
<feature type="compositionally biased region" description="Basic and acidic residues" evidence="2">
    <location>
        <begin position="217"/>
        <end position="227"/>
    </location>
</feature>
<evidence type="ECO:0000259" key="4">
    <source>
        <dbReference type="Pfam" id="PF15916"/>
    </source>
</evidence>
<dbReference type="PANTHER" id="PTHR13622">
    <property type="entry name" value="THIAMIN PYROPHOSPHOKINASE"/>
    <property type="match status" value="1"/>
</dbReference>
<feature type="domain" description="DUF4743" evidence="4">
    <location>
        <begin position="65"/>
        <end position="185"/>
    </location>
</feature>
<feature type="region of interest" description="Disordered" evidence="2">
    <location>
        <begin position="206"/>
        <end position="231"/>
    </location>
</feature>
<evidence type="ECO:0000259" key="3">
    <source>
        <dbReference type="Pfam" id="PF00293"/>
    </source>
</evidence>
<dbReference type="GO" id="GO:0044715">
    <property type="term" value="F:8-oxo-dGDP phosphatase activity"/>
    <property type="evidence" value="ECO:0007669"/>
    <property type="project" value="TreeGrafter"/>
</dbReference>
<evidence type="ECO:0008006" key="6">
    <source>
        <dbReference type="Google" id="ProtNLM"/>
    </source>
</evidence>
<sequence length="397" mass="44223">MINNFISRTRAVSQQRRLAAASSFKVSYLSQKTITKPSIIRYSTSNDNTVNSRMKSSLKEYIPGFLKRIQECNLGSEHLLTLTPLIVDGKIVAKLVPRSFNILKEFTDCFESSENSGPIGFLKFLPTFNTSDLRTKAVSKVTSKLRDRRVITGWRDELYPVSSAFREPPDFLLERAAVTFFGVKAYGVHVNGYVIRSPSTDLTEAMGKGNVAGSVGGEEKPRLRGREEDEEGLFQGSCKQDPIFMWVARRSKTKPTWPGMLDHIVAGGQPYNISCSANVLKECAEEAGMSDDLARLAHPVGIVSYENVDPNVGYKHDVLFCYDIQLPEDFTPTPMDGEVESFQLLPIQEVAKLVANLPDGTFKSNCCLVIVDFFIRKGLLSPDWPGYLDLVQGLRKA</sequence>
<accession>A0A7S0VQX4</accession>
<evidence type="ECO:0000256" key="1">
    <source>
        <dbReference type="ARBA" id="ARBA00003778"/>
    </source>
</evidence>
<name>A0A7S0VQX4_9CHLO</name>